<sequence>MKTTSNVRSRNKNKFSYATPFRRCSPNSPVNTRSPESEILILDNNNINNMSTPVFEEVRLK</sequence>
<organism evidence="2 3">
    <name type="scientific">Halocaridina rubra</name>
    <name type="common">Hawaiian red shrimp</name>
    <dbReference type="NCBI Taxonomy" id="373956"/>
    <lineage>
        <taxon>Eukaryota</taxon>
        <taxon>Metazoa</taxon>
        <taxon>Ecdysozoa</taxon>
        <taxon>Arthropoda</taxon>
        <taxon>Crustacea</taxon>
        <taxon>Multicrustacea</taxon>
        <taxon>Malacostraca</taxon>
        <taxon>Eumalacostraca</taxon>
        <taxon>Eucarida</taxon>
        <taxon>Decapoda</taxon>
        <taxon>Pleocyemata</taxon>
        <taxon>Caridea</taxon>
        <taxon>Atyoidea</taxon>
        <taxon>Atyidae</taxon>
        <taxon>Halocaridina</taxon>
    </lineage>
</organism>
<evidence type="ECO:0000256" key="1">
    <source>
        <dbReference type="SAM" id="MobiDB-lite"/>
    </source>
</evidence>
<dbReference type="Proteomes" id="UP001381693">
    <property type="component" value="Unassembled WGS sequence"/>
</dbReference>
<reference evidence="2 3" key="1">
    <citation type="submission" date="2023-11" db="EMBL/GenBank/DDBJ databases">
        <title>Halocaridina rubra genome assembly.</title>
        <authorList>
            <person name="Smith C."/>
        </authorList>
    </citation>
    <scope>NUCLEOTIDE SEQUENCE [LARGE SCALE GENOMIC DNA]</scope>
    <source>
        <strain evidence="2">EP-1</strain>
        <tissue evidence="2">Whole</tissue>
    </source>
</reference>
<dbReference type="AlphaFoldDB" id="A0AAN8WSM4"/>
<name>A0AAN8WSM4_HALRR</name>
<comment type="caution">
    <text evidence="2">The sequence shown here is derived from an EMBL/GenBank/DDBJ whole genome shotgun (WGS) entry which is preliminary data.</text>
</comment>
<accession>A0AAN8WSM4</accession>
<feature type="region of interest" description="Disordered" evidence="1">
    <location>
        <begin position="1"/>
        <end position="33"/>
    </location>
</feature>
<protein>
    <submittedName>
        <fullName evidence="2">Uncharacterized protein</fullName>
    </submittedName>
</protein>
<evidence type="ECO:0000313" key="2">
    <source>
        <dbReference type="EMBL" id="KAK7066704.1"/>
    </source>
</evidence>
<dbReference type="EMBL" id="JAXCGZ010019057">
    <property type="protein sequence ID" value="KAK7066704.1"/>
    <property type="molecule type" value="Genomic_DNA"/>
</dbReference>
<proteinExistence type="predicted"/>
<keyword evidence="3" id="KW-1185">Reference proteome</keyword>
<evidence type="ECO:0000313" key="3">
    <source>
        <dbReference type="Proteomes" id="UP001381693"/>
    </source>
</evidence>
<gene>
    <name evidence="2" type="ORF">SK128_022499</name>
</gene>